<dbReference type="STRING" id="48467.SAMN02745166_00574"/>
<dbReference type="NCBIfam" id="TIGR02605">
    <property type="entry name" value="CxxC_CxxC_SSSS"/>
    <property type="match status" value="1"/>
</dbReference>
<dbReference type="InterPro" id="IPR013429">
    <property type="entry name" value="Regulatory_FmdB_Zinc_ribbon"/>
</dbReference>
<sequence>MPTYDYECQTCGHQFEARQSMKDPHLTDCPVESCPGPVKRKIGLGSGLIFKGSGFYITDYRSDSYKAAAKSDAASSSSSSGSSTTSPPASPKPSGS</sequence>
<reference evidence="4" key="1">
    <citation type="submission" date="2017-02" db="EMBL/GenBank/DDBJ databases">
        <authorList>
            <person name="Varghese N."/>
            <person name="Submissions S."/>
        </authorList>
    </citation>
    <scope>NUCLEOTIDE SEQUENCE [LARGE SCALE GENOMIC DNA]</scope>
    <source>
        <strain evidence="4">ATCC 700200</strain>
    </source>
</reference>
<evidence type="ECO:0000313" key="3">
    <source>
        <dbReference type="EMBL" id="SKA80022.1"/>
    </source>
</evidence>
<dbReference type="Pfam" id="PF09723">
    <property type="entry name" value="Zn_ribbon_8"/>
    <property type="match status" value="1"/>
</dbReference>
<dbReference type="SMART" id="SM00834">
    <property type="entry name" value="CxxC_CXXC_SSSS"/>
    <property type="match status" value="1"/>
</dbReference>
<dbReference type="PANTHER" id="PTHR34404">
    <property type="entry name" value="REGULATORY PROTEIN, FMDB FAMILY"/>
    <property type="match status" value="1"/>
</dbReference>
<evidence type="ECO:0000259" key="2">
    <source>
        <dbReference type="SMART" id="SM00834"/>
    </source>
</evidence>
<dbReference type="PANTHER" id="PTHR34404:SF2">
    <property type="entry name" value="CONSERVED SERINE RICH PROTEIN"/>
    <property type="match status" value="1"/>
</dbReference>
<dbReference type="RefSeq" id="WP_078811804.1">
    <property type="nucleotide sequence ID" value="NZ_FUYE01000002.1"/>
</dbReference>
<accession>A0A1T4WRL7</accession>
<dbReference type="AlphaFoldDB" id="A0A1T4WRL7"/>
<dbReference type="EMBL" id="FUYE01000002">
    <property type="protein sequence ID" value="SKA80022.1"/>
    <property type="molecule type" value="Genomic_DNA"/>
</dbReference>
<dbReference type="OrthoDB" id="9813321at2"/>
<evidence type="ECO:0000256" key="1">
    <source>
        <dbReference type="SAM" id="MobiDB-lite"/>
    </source>
</evidence>
<keyword evidence="4" id="KW-1185">Reference proteome</keyword>
<feature type="domain" description="Putative regulatory protein FmdB zinc ribbon" evidence="2">
    <location>
        <begin position="1"/>
        <end position="43"/>
    </location>
</feature>
<dbReference type="Proteomes" id="UP000190774">
    <property type="component" value="Unassembled WGS sequence"/>
</dbReference>
<name>A0A1T4WRL7_9BACT</name>
<proteinExistence type="predicted"/>
<gene>
    <name evidence="3" type="ORF">SAMN02745166_00574</name>
</gene>
<organism evidence="3 4">
    <name type="scientific">Prosthecobacter debontii</name>
    <dbReference type="NCBI Taxonomy" id="48467"/>
    <lineage>
        <taxon>Bacteria</taxon>
        <taxon>Pseudomonadati</taxon>
        <taxon>Verrucomicrobiota</taxon>
        <taxon>Verrucomicrobiia</taxon>
        <taxon>Verrucomicrobiales</taxon>
        <taxon>Verrucomicrobiaceae</taxon>
        <taxon>Prosthecobacter</taxon>
    </lineage>
</organism>
<feature type="region of interest" description="Disordered" evidence="1">
    <location>
        <begin position="68"/>
        <end position="96"/>
    </location>
</feature>
<evidence type="ECO:0000313" key="4">
    <source>
        <dbReference type="Proteomes" id="UP000190774"/>
    </source>
</evidence>
<protein>
    <submittedName>
        <fullName evidence="3">Putative regulatory protein, FmdB family</fullName>
    </submittedName>
</protein>